<dbReference type="AlphaFoldDB" id="A0A086J999"/>
<sequence length="219" mass="24154">MVEMYLPRCQGKMVSLGFRGIDELPEDVRLLKDAEKELENSIFHLERSNNELMEEDPNDSVYSEAIKENEVALEVKHTRLRHVQRKIAELMSHTQTGTCCCGHSVPAGSSAAVLPASASYPPVTSETLRDHAHSAFAMVGEQRPSVDYSMHEGVACMAAEHAGEQEPPRLCDELRSVHTEADRGQVVSVSDHVNEDDDEQNGEQSISWHASDAAAGIFL</sequence>
<dbReference type="InterPro" id="IPR038966">
    <property type="entry name" value="TMA17"/>
</dbReference>
<proteinExistence type="predicted"/>
<feature type="region of interest" description="Disordered" evidence="1">
    <location>
        <begin position="181"/>
        <end position="219"/>
    </location>
</feature>
<dbReference type="Proteomes" id="UP000028828">
    <property type="component" value="Unassembled WGS sequence"/>
</dbReference>
<dbReference type="GO" id="GO:0030674">
    <property type="term" value="F:protein-macromolecule adaptor activity"/>
    <property type="evidence" value="ECO:0007669"/>
    <property type="project" value="TreeGrafter"/>
</dbReference>
<dbReference type="VEuPathDB" id="ToxoDB:TGP89_307830"/>
<dbReference type="OrthoDB" id="328954at2759"/>
<dbReference type="GO" id="GO:0070682">
    <property type="term" value="P:proteasome regulatory particle assembly"/>
    <property type="evidence" value="ECO:0007669"/>
    <property type="project" value="InterPro"/>
</dbReference>
<organism evidence="2 3">
    <name type="scientific">Toxoplasma gondii p89</name>
    <dbReference type="NCBI Taxonomy" id="943119"/>
    <lineage>
        <taxon>Eukaryota</taxon>
        <taxon>Sar</taxon>
        <taxon>Alveolata</taxon>
        <taxon>Apicomplexa</taxon>
        <taxon>Conoidasida</taxon>
        <taxon>Coccidia</taxon>
        <taxon>Eucoccidiorida</taxon>
        <taxon>Eimeriorina</taxon>
        <taxon>Sarcocystidae</taxon>
        <taxon>Toxoplasma</taxon>
    </lineage>
</organism>
<protein>
    <submittedName>
        <fullName evidence="2">Uncharacterized protein</fullName>
    </submittedName>
</protein>
<dbReference type="PANTHER" id="PTHR40422">
    <property type="entry name" value="TRANSLATION MACHINERY-ASSOCIATED PROTEIN 17"/>
    <property type="match status" value="1"/>
</dbReference>
<name>A0A086J999_TOXGO</name>
<gene>
    <name evidence="2" type="ORF">TGP89_307830</name>
</gene>
<evidence type="ECO:0000313" key="3">
    <source>
        <dbReference type="Proteomes" id="UP000028828"/>
    </source>
</evidence>
<evidence type="ECO:0000256" key="1">
    <source>
        <dbReference type="SAM" id="MobiDB-lite"/>
    </source>
</evidence>
<accession>A0A086J999</accession>
<dbReference type="PANTHER" id="PTHR40422:SF1">
    <property type="entry name" value="TRANSLATION MACHINERY-ASSOCIATED PROTEIN 17"/>
    <property type="match status" value="1"/>
</dbReference>
<comment type="caution">
    <text evidence="2">The sequence shown here is derived from an EMBL/GenBank/DDBJ whole genome shotgun (WGS) entry which is preliminary data.</text>
</comment>
<evidence type="ECO:0000313" key="2">
    <source>
        <dbReference type="EMBL" id="KFG28717.1"/>
    </source>
</evidence>
<reference evidence="2 3" key="1">
    <citation type="submission" date="2014-03" db="EMBL/GenBank/DDBJ databases">
        <authorList>
            <person name="Sibley D."/>
            <person name="Venepally P."/>
            <person name="Karamycheva S."/>
            <person name="Hadjithomas M."/>
            <person name="Khan A."/>
            <person name="Brunk B."/>
            <person name="Roos D."/>
            <person name="Caler E."/>
            <person name="Lorenzi H."/>
        </authorList>
    </citation>
    <scope>NUCLEOTIDE SEQUENCE [LARGE SCALE GENOMIC DNA]</scope>
    <source>
        <strain evidence="3">p89</strain>
    </source>
</reference>
<dbReference type="EMBL" id="AEYI02002305">
    <property type="protein sequence ID" value="KFG28717.1"/>
    <property type="molecule type" value="Genomic_DNA"/>
</dbReference>